<sequence>MSRNLEFSIGEFYHIYNRGVDKRKVFLSKIDYRRFVALLYACNNTAKVDLFEQGDSLEDVVKIERDETLTAICVYCLMPNHFHMILKEKIEGGISRFMQKLQTAYTMYFNERNRRSGALFQGTFKATHADSDEYLKYLVSYIHLNPVKLIEPKWKETGIADRAGAEKFLSDYEHSSYPDCTGDSRLHGMITDQKQLPEYFESAFDFKSAVREWLEFNIESPEG</sequence>
<organism evidence="2 3">
    <name type="scientific">Candidatus Kaiserbacteria bacterium GW2011_GWA2_49_19</name>
    <dbReference type="NCBI Taxonomy" id="1618669"/>
    <lineage>
        <taxon>Bacteria</taxon>
        <taxon>Candidatus Kaiseribacteriota</taxon>
    </lineage>
</organism>
<dbReference type="GO" id="GO:0004803">
    <property type="term" value="F:transposase activity"/>
    <property type="evidence" value="ECO:0007669"/>
    <property type="project" value="InterPro"/>
</dbReference>
<dbReference type="EMBL" id="LCPZ01000001">
    <property type="protein sequence ID" value="KKW09483.1"/>
    <property type="molecule type" value="Genomic_DNA"/>
</dbReference>
<dbReference type="InterPro" id="IPR002686">
    <property type="entry name" value="Transposase_17"/>
</dbReference>
<comment type="caution">
    <text evidence="2">The sequence shown here is derived from an EMBL/GenBank/DDBJ whole genome shotgun (WGS) entry which is preliminary data.</text>
</comment>
<dbReference type="Pfam" id="PF01797">
    <property type="entry name" value="Y1_Tnp"/>
    <property type="match status" value="1"/>
</dbReference>
<evidence type="ECO:0000313" key="2">
    <source>
        <dbReference type="EMBL" id="KKW09483.1"/>
    </source>
</evidence>
<evidence type="ECO:0000259" key="1">
    <source>
        <dbReference type="SMART" id="SM01321"/>
    </source>
</evidence>
<dbReference type="SUPFAM" id="SSF143422">
    <property type="entry name" value="Transposase IS200-like"/>
    <property type="match status" value="1"/>
</dbReference>
<dbReference type="GO" id="GO:0006313">
    <property type="term" value="P:DNA transposition"/>
    <property type="evidence" value="ECO:0007669"/>
    <property type="project" value="InterPro"/>
</dbReference>
<accession>A0A0G1VSI3</accession>
<protein>
    <submittedName>
        <fullName evidence="2">Transposase</fullName>
    </submittedName>
</protein>
<dbReference type="PANTHER" id="PTHR34322:SF2">
    <property type="entry name" value="TRANSPOSASE IS200-LIKE DOMAIN-CONTAINING PROTEIN"/>
    <property type="match status" value="1"/>
</dbReference>
<evidence type="ECO:0000313" key="3">
    <source>
        <dbReference type="Proteomes" id="UP000033965"/>
    </source>
</evidence>
<dbReference type="Gene3D" id="3.30.70.1290">
    <property type="entry name" value="Transposase IS200-like"/>
    <property type="match status" value="1"/>
</dbReference>
<dbReference type="GO" id="GO:0003677">
    <property type="term" value="F:DNA binding"/>
    <property type="evidence" value="ECO:0007669"/>
    <property type="project" value="InterPro"/>
</dbReference>
<gene>
    <name evidence="2" type="ORF">UY44_C0001G0048</name>
</gene>
<dbReference type="AlphaFoldDB" id="A0A0G1VSI3"/>
<feature type="domain" description="Transposase IS200-like" evidence="1">
    <location>
        <begin position="8"/>
        <end position="145"/>
    </location>
</feature>
<proteinExistence type="predicted"/>
<dbReference type="SMART" id="SM01321">
    <property type="entry name" value="Y1_Tnp"/>
    <property type="match status" value="1"/>
</dbReference>
<dbReference type="PANTHER" id="PTHR34322">
    <property type="entry name" value="TRANSPOSASE, Y1_TNP DOMAIN-CONTAINING"/>
    <property type="match status" value="1"/>
</dbReference>
<reference evidence="2 3" key="1">
    <citation type="journal article" date="2015" name="Nature">
        <title>rRNA introns, odd ribosomes, and small enigmatic genomes across a large radiation of phyla.</title>
        <authorList>
            <person name="Brown C.T."/>
            <person name="Hug L.A."/>
            <person name="Thomas B.C."/>
            <person name="Sharon I."/>
            <person name="Castelle C.J."/>
            <person name="Singh A."/>
            <person name="Wilkins M.J."/>
            <person name="Williams K.H."/>
            <person name="Banfield J.F."/>
        </authorList>
    </citation>
    <scope>NUCLEOTIDE SEQUENCE [LARGE SCALE GENOMIC DNA]</scope>
</reference>
<dbReference type="Proteomes" id="UP000033965">
    <property type="component" value="Unassembled WGS sequence"/>
</dbReference>
<name>A0A0G1VSI3_9BACT</name>
<dbReference type="InterPro" id="IPR036515">
    <property type="entry name" value="Transposase_17_sf"/>
</dbReference>